<evidence type="ECO:0000313" key="2">
    <source>
        <dbReference type="Proteomes" id="UP000677668"/>
    </source>
</evidence>
<gene>
    <name evidence="1" type="ORF">J8C05_15360</name>
</gene>
<name>A0ABX8B709_9BACT</name>
<dbReference type="EMBL" id="CP072643">
    <property type="protein sequence ID" value="QUV95381.1"/>
    <property type="molecule type" value="Genomic_DNA"/>
</dbReference>
<reference evidence="1 2" key="1">
    <citation type="submission" date="2021-03" db="EMBL/GenBank/DDBJ databases">
        <title>Genomic and phenotypic characterization of Chloracidobacterium isolates provides evidence for multiple species.</title>
        <authorList>
            <person name="Saini M.K."/>
            <person name="Costas A.M.G."/>
            <person name="Tank M."/>
            <person name="Bryant D.A."/>
        </authorList>
    </citation>
    <scope>NUCLEOTIDE SEQUENCE [LARGE SCALE GENOMIC DNA]</scope>
    <source>
        <strain evidence="1 2">N</strain>
    </source>
</reference>
<keyword evidence="2" id="KW-1185">Reference proteome</keyword>
<proteinExistence type="predicted"/>
<sequence length="77" mass="8835">MSSTAAIMTVTKMLESLPESVQERVVEHLREYLADLQDELKWDSLFEQTQSQLVTAARRAKQDIVQGRAQPMDDEQL</sequence>
<organism evidence="1 2">
    <name type="scientific">Chloracidobacterium sp. N</name>
    <dbReference type="NCBI Taxonomy" id="2821540"/>
    <lineage>
        <taxon>Bacteria</taxon>
        <taxon>Pseudomonadati</taxon>
        <taxon>Acidobacteriota</taxon>
        <taxon>Terriglobia</taxon>
        <taxon>Terriglobales</taxon>
        <taxon>Acidobacteriaceae</taxon>
        <taxon>Chloracidobacterium</taxon>
        <taxon>Chloracidobacterium aggregatum</taxon>
    </lineage>
</organism>
<protein>
    <submittedName>
        <fullName evidence="1">Uncharacterized protein</fullName>
    </submittedName>
</protein>
<dbReference type="Proteomes" id="UP000677668">
    <property type="component" value="Chromosome 2"/>
</dbReference>
<accession>A0ABX8B709</accession>
<evidence type="ECO:0000313" key="1">
    <source>
        <dbReference type="EMBL" id="QUV95381.1"/>
    </source>
</evidence>
<dbReference type="RefSeq" id="WP_041569950.1">
    <property type="nucleotide sequence ID" value="NZ_CP072643.1"/>
</dbReference>